<comment type="caution">
    <text evidence="3">The sequence shown here is derived from an EMBL/GenBank/DDBJ whole genome shotgun (WGS) entry which is preliminary data.</text>
</comment>
<dbReference type="AlphaFoldDB" id="A0A225E0W4"/>
<comment type="similarity">
    <text evidence="1">Belongs to the metallo-dependent hydrolases superfamily.</text>
</comment>
<dbReference type="Gene3D" id="3.20.20.140">
    <property type="entry name" value="Metal-dependent hydrolases"/>
    <property type="match status" value="1"/>
</dbReference>
<gene>
    <name evidence="3" type="ORF">FRUB_00921</name>
</gene>
<protein>
    <submittedName>
        <fullName evidence="3">L-fuconolactone hydrolase</fullName>
    </submittedName>
</protein>
<dbReference type="PANTHER" id="PTHR43569:SF2">
    <property type="entry name" value="AMIDOHYDROLASE-RELATED DOMAIN-CONTAINING PROTEIN"/>
    <property type="match status" value="1"/>
</dbReference>
<dbReference type="Proteomes" id="UP000214646">
    <property type="component" value="Unassembled WGS sequence"/>
</dbReference>
<reference evidence="4" key="1">
    <citation type="submission" date="2017-06" db="EMBL/GenBank/DDBJ databases">
        <title>Genome analysis of Fimbriiglobus ruber SP5, the first member of the order Planctomycetales with confirmed chitinolytic capability.</title>
        <authorList>
            <person name="Ravin N.V."/>
            <person name="Rakitin A.L."/>
            <person name="Ivanova A.A."/>
            <person name="Beletsky A.V."/>
            <person name="Kulichevskaya I.S."/>
            <person name="Mardanov A.V."/>
            <person name="Dedysh S.N."/>
        </authorList>
    </citation>
    <scope>NUCLEOTIDE SEQUENCE [LARGE SCALE GENOMIC DNA]</scope>
    <source>
        <strain evidence="4">SP5</strain>
    </source>
</reference>
<dbReference type="GO" id="GO:0016787">
    <property type="term" value="F:hydrolase activity"/>
    <property type="evidence" value="ECO:0007669"/>
    <property type="project" value="UniProtKB-KW"/>
</dbReference>
<dbReference type="InterPro" id="IPR032466">
    <property type="entry name" value="Metal_Hydrolase"/>
</dbReference>
<name>A0A225E0W4_9BACT</name>
<feature type="domain" description="Amidohydrolase-related" evidence="2">
    <location>
        <begin position="43"/>
        <end position="319"/>
    </location>
</feature>
<dbReference type="InterPro" id="IPR006680">
    <property type="entry name" value="Amidohydro-rel"/>
</dbReference>
<organism evidence="3 4">
    <name type="scientific">Fimbriiglobus ruber</name>
    <dbReference type="NCBI Taxonomy" id="1908690"/>
    <lineage>
        <taxon>Bacteria</taxon>
        <taxon>Pseudomonadati</taxon>
        <taxon>Planctomycetota</taxon>
        <taxon>Planctomycetia</taxon>
        <taxon>Gemmatales</taxon>
        <taxon>Gemmataceae</taxon>
        <taxon>Fimbriiglobus</taxon>
    </lineage>
</organism>
<keyword evidence="3" id="KW-0378">Hydrolase</keyword>
<proteinExistence type="inferred from homology"/>
<dbReference type="Pfam" id="PF04909">
    <property type="entry name" value="Amidohydro_2"/>
    <property type="match status" value="1"/>
</dbReference>
<dbReference type="EMBL" id="NIDE01000001">
    <property type="protein sequence ID" value="OWK47222.1"/>
    <property type="molecule type" value="Genomic_DNA"/>
</dbReference>
<dbReference type="SUPFAM" id="SSF51556">
    <property type="entry name" value="Metallo-dependent hydrolases"/>
    <property type="match status" value="1"/>
</dbReference>
<evidence type="ECO:0000313" key="3">
    <source>
        <dbReference type="EMBL" id="OWK47222.1"/>
    </source>
</evidence>
<keyword evidence="4" id="KW-1185">Reference proteome</keyword>
<evidence type="ECO:0000259" key="2">
    <source>
        <dbReference type="Pfam" id="PF04909"/>
    </source>
</evidence>
<dbReference type="InterPro" id="IPR052350">
    <property type="entry name" value="Metallo-dep_Lactonases"/>
</dbReference>
<dbReference type="RefSeq" id="WP_161967190.1">
    <property type="nucleotide sequence ID" value="NZ_NIDE01000001.1"/>
</dbReference>
<dbReference type="PANTHER" id="PTHR43569">
    <property type="entry name" value="AMIDOHYDROLASE"/>
    <property type="match status" value="1"/>
</dbReference>
<sequence length="322" mass="34684">MPAKEDLLMYPFGTPTRRDILKATAGLAFATTATAAAPHASIIDTHTHFYDPTRPEGVPWPGKDDAVLYRKVLPAEYKALAKPLGITGAVVVEASPRVEDNQWLLDLAGDEPFVLGVVGRLIPSDADFGKHLARFAKNPLFRGIRISSAELQHALKDAAERDRLKALGEAGLTLDVNGGPELLPVVAELSSALPKLSIVTNHMANVVIDGGPPPPDWVKGLKAAAAGKHVWCKLSALVEGTQKRQQKAPTNVAFYQPVVDAVWDAFGADRLMFGSNWPVSEHFATLPTVYRLAAEYVKAKGEGAVAKVFGENAKAAYRLKRE</sequence>
<evidence type="ECO:0000313" key="4">
    <source>
        <dbReference type="Proteomes" id="UP000214646"/>
    </source>
</evidence>
<evidence type="ECO:0000256" key="1">
    <source>
        <dbReference type="ARBA" id="ARBA00038310"/>
    </source>
</evidence>
<dbReference type="OrthoDB" id="5450317at2"/>
<accession>A0A225E0W4</accession>